<keyword evidence="3" id="KW-1185">Reference proteome</keyword>
<reference evidence="2 3" key="1">
    <citation type="submission" date="2020-06" db="EMBL/GenBank/DDBJ databases">
        <title>Sulfitobacter algicola sp. nov., isolated from green algae.</title>
        <authorList>
            <person name="Wang C."/>
        </authorList>
    </citation>
    <scope>NUCLEOTIDE SEQUENCE [LARGE SCALE GENOMIC DNA]</scope>
    <source>
        <strain evidence="2 3">1151</strain>
    </source>
</reference>
<dbReference type="Proteomes" id="UP000777935">
    <property type="component" value="Unassembled WGS sequence"/>
</dbReference>
<keyword evidence="1" id="KW-0812">Transmembrane</keyword>
<feature type="transmembrane region" description="Helical" evidence="1">
    <location>
        <begin position="6"/>
        <end position="22"/>
    </location>
</feature>
<accession>A0ABX2ITP9</accession>
<evidence type="ECO:0000313" key="3">
    <source>
        <dbReference type="Proteomes" id="UP000777935"/>
    </source>
</evidence>
<gene>
    <name evidence="2" type="ORF">HRQ87_12890</name>
</gene>
<evidence type="ECO:0008006" key="4">
    <source>
        <dbReference type="Google" id="ProtNLM"/>
    </source>
</evidence>
<dbReference type="RefSeq" id="WP_174138845.1">
    <property type="nucleotide sequence ID" value="NZ_JABUFE010000007.1"/>
</dbReference>
<comment type="caution">
    <text evidence="2">The sequence shown here is derived from an EMBL/GenBank/DDBJ whole genome shotgun (WGS) entry which is preliminary data.</text>
</comment>
<sequence length="162" mass="18789">MDMITGGGIVIAALSILFFIWLRPKQKLGWQGKAGLILSTYGERLRGAAEQIDQPYADIFWDMAERLERVRTEVMEDKRDLAMTRRFIYHHARLIVDLVEKFVKLNDKVRPEQQDRLDAMGAQMQEYRELFGRVEKACIDNDFADMEATMAALDTQLARLTF</sequence>
<evidence type="ECO:0000256" key="1">
    <source>
        <dbReference type="SAM" id="Phobius"/>
    </source>
</evidence>
<keyword evidence="1" id="KW-0472">Membrane</keyword>
<proteinExistence type="predicted"/>
<name>A0ABX2ITP9_9RHOB</name>
<keyword evidence="1" id="KW-1133">Transmembrane helix</keyword>
<dbReference type="EMBL" id="JABUFE010000007">
    <property type="protein sequence ID" value="NSX55700.1"/>
    <property type="molecule type" value="Genomic_DNA"/>
</dbReference>
<evidence type="ECO:0000313" key="2">
    <source>
        <dbReference type="EMBL" id="NSX55700.1"/>
    </source>
</evidence>
<organism evidence="2 3">
    <name type="scientific">Parasulfitobacter algicola</name>
    <dbReference type="NCBI Taxonomy" id="2614809"/>
    <lineage>
        <taxon>Bacteria</taxon>
        <taxon>Pseudomonadati</taxon>
        <taxon>Pseudomonadota</taxon>
        <taxon>Alphaproteobacteria</taxon>
        <taxon>Rhodobacterales</taxon>
        <taxon>Roseobacteraceae</taxon>
        <taxon>Parasulfitobacter</taxon>
    </lineage>
</organism>
<protein>
    <recommendedName>
        <fullName evidence="4">5-bromo-4-chloroindolyl phosphate hydrolysis protein</fullName>
    </recommendedName>
</protein>